<proteinExistence type="predicted"/>
<dbReference type="EMBL" id="CAVMJV010000004">
    <property type="protein sequence ID" value="CAK5022609.1"/>
    <property type="molecule type" value="Genomic_DNA"/>
</dbReference>
<evidence type="ECO:0000313" key="1">
    <source>
        <dbReference type="EMBL" id="CAK5022609.1"/>
    </source>
</evidence>
<evidence type="ECO:0000313" key="2">
    <source>
        <dbReference type="Proteomes" id="UP001497535"/>
    </source>
</evidence>
<keyword evidence="2" id="KW-1185">Reference proteome</keyword>
<sequence length="70" mass="8001">MSSKDLPAMIDKALKVSGQSKLYYVGHSQGTEIMFTQLSNGNPDFSKKAKFIPSFTYFPSFFLLFFPLFY</sequence>
<name>A0ACB0XY61_MELEN</name>
<gene>
    <name evidence="1" type="ORF">MENTE1834_LOCUS4957</name>
</gene>
<reference evidence="1" key="1">
    <citation type="submission" date="2023-11" db="EMBL/GenBank/DDBJ databases">
        <authorList>
            <person name="Poullet M."/>
        </authorList>
    </citation>
    <scope>NUCLEOTIDE SEQUENCE</scope>
    <source>
        <strain evidence="1">E1834</strain>
    </source>
</reference>
<accession>A0ACB0XY61</accession>
<organism evidence="1 2">
    <name type="scientific">Meloidogyne enterolobii</name>
    <name type="common">Root-knot nematode worm</name>
    <name type="synonym">Meloidogyne mayaguensis</name>
    <dbReference type="NCBI Taxonomy" id="390850"/>
    <lineage>
        <taxon>Eukaryota</taxon>
        <taxon>Metazoa</taxon>
        <taxon>Ecdysozoa</taxon>
        <taxon>Nematoda</taxon>
        <taxon>Chromadorea</taxon>
        <taxon>Rhabditida</taxon>
        <taxon>Tylenchina</taxon>
        <taxon>Tylenchomorpha</taxon>
        <taxon>Tylenchoidea</taxon>
        <taxon>Meloidogynidae</taxon>
        <taxon>Meloidogyninae</taxon>
        <taxon>Meloidogyne</taxon>
    </lineage>
</organism>
<dbReference type="Proteomes" id="UP001497535">
    <property type="component" value="Unassembled WGS sequence"/>
</dbReference>
<comment type="caution">
    <text evidence="1">The sequence shown here is derived from an EMBL/GenBank/DDBJ whole genome shotgun (WGS) entry which is preliminary data.</text>
</comment>
<protein>
    <submittedName>
        <fullName evidence="1">Uncharacterized protein</fullName>
    </submittedName>
</protein>